<comment type="catalytic activity">
    <reaction evidence="7 8">
        <text>L-histidinol phosphate + H2O = L-histidinol + phosphate</text>
        <dbReference type="Rhea" id="RHEA:14465"/>
        <dbReference type="ChEBI" id="CHEBI:15377"/>
        <dbReference type="ChEBI" id="CHEBI:43474"/>
        <dbReference type="ChEBI" id="CHEBI:57699"/>
        <dbReference type="ChEBI" id="CHEBI:57980"/>
        <dbReference type="EC" id="3.1.3.15"/>
    </reaction>
</comment>
<dbReference type="Pfam" id="PF02811">
    <property type="entry name" value="PHP"/>
    <property type="match status" value="1"/>
</dbReference>
<dbReference type="CDD" id="cd12110">
    <property type="entry name" value="PHP_HisPPase_Hisj_like"/>
    <property type="match status" value="1"/>
</dbReference>
<protein>
    <recommendedName>
        <fullName evidence="3 8">Histidinol-phosphatase</fullName>
        <shortName evidence="8">HolPase</shortName>
        <ecNumber evidence="3 8">3.1.3.15</ecNumber>
    </recommendedName>
</protein>
<accession>A0A2C5X9K1</accession>
<dbReference type="GO" id="GO:0005737">
    <property type="term" value="C:cytoplasm"/>
    <property type="evidence" value="ECO:0007669"/>
    <property type="project" value="TreeGrafter"/>
</dbReference>
<dbReference type="InterPro" id="IPR010140">
    <property type="entry name" value="Histidinol_P_phosphatase_HisJ"/>
</dbReference>
<comment type="caution">
    <text evidence="10">The sequence shown here is derived from an EMBL/GenBank/DDBJ whole genome shotgun (WGS) entry which is preliminary data.</text>
</comment>
<evidence type="ECO:0000259" key="9">
    <source>
        <dbReference type="Pfam" id="PF02811"/>
    </source>
</evidence>
<dbReference type="InterPro" id="IPR016195">
    <property type="entry name" value="Pol/histidinol_Pase-like"/>
</dbReference>
<reference evidence="10 11" key="1">
    <citation type="journal article" date="2013" name="Fungal Biol.">
        <title>Analysis of microsatellite markers in the genome of the plant pathogen Ceratocystis fimbriata.</title>
        <authorList>
            <person name="Simpson M.C."/>
            <person name="Wilken P.M."/>
            <person name="Coetzee M.P."/>
            <person name="Wingfield M.J."/>
            <person name="Wingfield B.D."/>
        </authorList>
    </citation>
    <scope>NUCLEOTIDE SEQUENCE [LARGE SCALE GENOMIC DNA]</scope>
    <source>
        <strain evidence="10 11">CBS 114723</strain>
    </source>
</reference>
<evidence type="ECO:0000256" key="5">
    <source>
        <dbReference type="ARBA" id="ARBA00022801"/>
    </source>
</evidence>
<evidence type="ECO:0000256" key="4">
    <source>
        <dbReference type="ARBA" id="ARBA00022605"/>
    </source>
</evidence>
<evidence type="ECO:0000256" key="2">
    <source>
        <dbReference type="ARBA" id="ARBA00009152"/>
    </source>
</evidence>
<dbReference type="EMBL" id="APWK03000031">
    <property type="protein sequence ID" value="PHH54143.1"/>
    <property type="molecule type" value="Genomic_DNA"/>
</dbReference>
<dbReference type="InterPro" id="IPR004013">
    <property type="entry name" value="PHP_dom"/>
</dbReference>
<organism evidence="10 11">
    <name type="scientific">Ceratocystis fimbriata CBS 114723</name>
    <dbReference type="NCBI Taxonomy" id="1035309"/>
    <lineage>
        <taxon>Eukaryota</taxon>
        <taxon>Fungi</taxon>
        <taxon>Dikarya</taxon>
        <taxon>Ascomycota</taxon>
        <taxon>Pezizomycotina</taxon>
        <taxon>Sordariomycetes</taxon>
        <taxon>Hypocreomycetidae</taxon>
        <taxon>Microascales</taxon>
        <taxon>Ceratocystidaceae</taxon>
        <taxon>Ceratocystis</taxon>
    </lineage>
</organism>
<dbReference type="EC" id="3.1.3.15" evidence="3 8"/>
<keyword evidence="4 8" id="KW-0028">Amino-acid biosynthesis</keyword>
<comment type="pathway">
    <text evidence="1 8">Amino-acid biosynthesis; L-histidine biosynthesis; L-histidine from 5-phospho-alpha-D-ribose 1-diphosphate: step 8/9.</text>
</comment>
<evidence type="ECO:0000313" key="10">
    <source>
        <dbReference type="EMBL" id="PHH54143.1"/>
    </source>
</evidence>
<dbReference type="GO" id="GO:0004401">
    <property type="term" value="F:histidinol-phosphatase activity"/>
    <property type="evidence" value="ECO:0007669"/>
    <property type="project" value="UniProtKB-UniRule"/>
</dbReference>
<comment type="similarity">
    <text evidence="2 8">Belongs to the PHP hydrolase family. HisK subfamily.</text>
</comment>
<evidence type="ECO:0000256" key="7">
    <source>
        <dbReference type="ARBA" id="ARBA00049158"/>
    </source>
</evidence>
<dbReference type="PANTHER" id="PTHR21039:SF0">
    <property type="entry name" value="HISTIDINOL-PHOSPHATASE"/>
    <property type="match status" value="1"/>
</dbReference>
<dbReference type="AlphaFoldDB" id="A0A2C5X9K1"/>
<dbReference type="SUPFAM" id="SSF89550">
    <property type="entry name" value="PHP domain-like"/>
    <property type="match status" value="1"/>
</dbReference>
<keyword evidence="5 8" id="KW-0378">Hydrolase</keyword>
<evidence type="ECO:0000313" key="11">
    <source>
        <dbReference type="Proteomes" id="UP000222788"/>
    </source>
</evidence>
<evidence type="ECO:0000256" key="6">
    <source>
        <dbReference type="ARBA" id="ARBA00023102"/>
    </source>
</evidence>
<dbReference type="PANTHER" id="PTHR21039">
    <property type="entry name" value="HISTIDINOL PHOSPHATASE-RELATED"/>
    <property type="match status" value="1"/>
</dbReference>
<evidence type="ECO:0000256" key="8">
    <source>
        <dbReference type="RuleBase" id="RU366003"/>
    </source>
</evidence>
<gene>
    <name evidence="10" type="ORF">CFIMG_002143RA</name>
</gene>
<dbReference type="Gene3D" id="3.20.20.140">
    <property type="entry name" value="Metal-dependent hydrolases"/>
    <property type="match status" value="1"/>
</dbReference>
<dbReference type="Proteomes" id="UP000222788">
    <property type="component" value="Unassembled WGS sequence"/>
</dbReference>
<dbReference type="GO" id="GO:0000105">
    <property type="term" value="P:L-histidine biosynthetic process"/>
    <property type="evidence" value="ECO:0007669"/>
    <property type="project" value="UniProtKB-UniRule"/>
</dbReference>
<name>A0A2C5X9K1_9PEZI</name>
<proteinExistence type="inferred from homology"/>
<keyword evidence="6 8" id="KW-0368">Histidine biosynthesis</keyword>
<dbReference type="NCBIfam" id="TIGR01856">
    <property type="entry name" value="hisJ_fam"/>
    <property type="match status" value="1"/>
</dbReference>
<dbReference type="OrthoDB" id="5957391at2759"/>
<sequence>MAFTMHSHSGQFCPGHGKDMLEVIVQHAIGVGLKTMGLTEHIPRISPEDLYPEEHELPECSSLTGLDSPLHAAYLAEAQRLRAAYPSLHILIGIEGEWYRPEYAEHMRALLADPAIDYFIGSVHHARGGIPIDYDVATYATAVQAAGHGSERGLYATYYDDQLEMLQALRPRIVGHFDLIRLLSSNPARDVRAEWPEVWERMLRNLRFVVELGAWLECNTSALRKGLSEPYPTRQVAEEYLKMGGRFTFSDDSHGTAQVTTNYARGLDYLESLGVTEVWTFKRTPPTVAGEKGTLEDVSVTLAEFRASLTPRTQE</sequence>
<feature type="domain" description="PHP" evidence="9">
    <location>
        <begin position="5"/>
        <end position="221"/>
    </location>
</feature>
<reference evidence="10 11" key="2">
    <citation type="journal article" date="2013" name="IMA Fungus">
        <title>IMA Genome-F 1: Ceratocystis fimbriata: Draft nuclear genome sequence for the plant pathogen, Ceratocystis fimbriata.</title>
        <authorList>
            <person name="Wilken P.M."/>
            <person name="Steenkamp E.T."/>
            <person name="Wingfield M.J."/>
            <person name="de Beer Z.W."/>
            <person name="Wingfield B.D."/>
        </authorList>
    </citation>
    <scope>NUCLEOTIDE SEQUENCE [LARGE SCALE GENOMIC DNA]</scope>
    <source>
        <strain evidence="10 11">CBS 114723</strain>
    </source>
</reference>
<dbReference type="STRING" id="1035309.A0A2C5X9K1"/>
<keyword evidence="11" id="KW-1185">Reference proteome</keyword>
<evidence type="ECO:0000256" key="1">
    <source>
        <dbReference type="ARBA" id="ARBA00004970"/>
    </source>
</evidence>
<evidence type="ECO:0000256" key="3">
    <source>
        <dbReference type="ARBA" id="ARBA00013085"/>
    </source>
</evidence>
<dbReference type="UniPathway" id="UPA00031">
    <property type="reaction ID" value="UER00013"/>
</dbReference>